<dbReference type="RefSeq" id="XP_018987987.1">
    <property type="nucleotide sequence ID" value="XM_019132244.1"/>
</dbReference>
<gene>
    <name evidence="10" type="ORF">BABINDRAFT_5594</name>
</gene>
<dbReference type="GO" id="GO:0016020">
    <property type="term" value="C:membrane"/>
    <property type="evidence" value="ECO:0007669"/>
    <property type="project" value="UniProtKB-SubCell"/>
</dbReference>
<reference evidence="11" key="1">
    <citation type="submission" date="2016-05" db="EMBL/GenBank/DDBJ databases">
        <title>Comparative genomics of biotechnologically important yeasts.</title>
        <authorList>
            <consortium name="DOE Joint Genome Institute"/>
            <person name="Riley R."/>
            <person name="Haridas S."/>
            <person name="Wolfe K.H."/>
            <person name="Lopes M.R."/>
            <person name="Hittinger C.T."/>
            <person name="Goker M."/>
            <person name="Salamov A."/>
            <person name="Wisecaver J."/>
            <person name="Long T.M."/>
            <person name="Aerts A.L."/>
            <person name="Barry K."/>
            <person name="Choi C."/>
            <person name="Clum A."/>
            <person name="Coughlan A.Y."/>
            <person name="Deshpande S."/>
            <person name="Douglass A.P."/>
            <person name="Hanson S.J."/>
            <person name="Klenk H.-P."/>
            <person name="Labutti K."/>
            <person name="Lapidus A."/>
            <person name="Lindquist E."/>
            <person name="Lipzen A."/>
            <person name="Meier-Kolthoff J.P."/>
            <person name="Ohm R.A."/>
            <person name="Otillar R.P."/>
            <person name="Pangilinan J."/>
            <person name="Peng Y."/>
            <person name="Rokas A."/>
            <person name="Rosa C.A."/>
            <person name="Scheuner C."/>
            <person name="Sibirny A.A."/>
            <person name="Slot J.C."/>
            <person name="Stielow J.B."/>
            <person name="Sun H."/>
            <person name="Kurtzman C.P."/>
            <person name="Blackwell M."/>
            <person name="Grigoriev I.V."/>
            <person name="Jeffries T.W."/>
        </authorList>
    </citation>
    <scope>NUCLEOTIDE SEQUENCE [LARGE SCALE GENOMIC DNA]</scope>
    <source>
        <strain evidence="11">NRRL Y-12698</strain>
    </source>
</reference>
<keyword evidence="6" id="KW-0653">Protein transport</keyword>
<evidence type="ECO:0000256" key="7">
    <source>
        <dbReference type="ARBA" id="ARBA00022989"/>
    </source>
</evidence>
<dbReference type="EMBL" id="KV454426">
    <property type="protein sequence ID" value="ODQ82659.1"/>
    <property type="molecule type" value="Genomic_DNA"/>
</dbReference>
<organism evidence="10 11">
    <name type="scientific">Babjeviella inositovora NRRL Y-12698</name>
    <dbReference type="NCBI Taxonomy" id="984486"/>
    <lineage>
        <taxon>Eukaryota</taxon>
        <taxon>Fungi</taxon>
        <taxon>Dikarya</taxon>
        <taxon>Ascomycota</taxon>
        <taxon>Saccharomycotina</taxon>
        <taxon>Pichiomycetes</taxon>
        <taxon>Serinales incertae sedis</taxon>
        <taxon>Babjeviella</taxon>
    </lineage>
</organism>
<dbReference type="Pfam" id="PF03169">
    <property type="entry name" value="OPT"/>
    <property type="match status" value="1"/>
</dbReference>
<evidence type="ECO:0000313" key="10">
    <source>
        <dbReference type="EMBL" id="ODQ82659.1"/>
    </source>
</evidence>
<dbReference type="NCBIfam" id="TIGR00728">
    <property type="entry name" value="OPT_sfam"/>
    <property type="match status" value="1"/>
</dbReference>
<dbReference type="OrthoDB" id="9986677at2759"/>
<evidence type="ECO:0008006" key="12">
    <source>
        <dbReference type="Google" id="ProtNLM"/>
    </source>
</evidence>
<keyword evidence="4 9" id="KW-0812">Transmembrane</keyword>
<dbReference type="STRING" id="984486.A0A1E3QYA3"/>
<name>A0A1E3QYA3_9ASCO</name>
<feature type="transmembrane region" description="Helical" evidence="9">
    <location>
        <begin position="162"/>
        <end position="186"/>
    </location>
</feature>
<comment type="similarity">
    <text evidence="2">Belongs to the oligopeptide OPT transporter family.</text>
</comment>
<comment type="subcellular location">
    <subcellularLocation>
        <location evidence="1">Membrane</location>
        <topology evidence="1">Multi-pass membrane protein</topology>
    </subcellularLocation>
</comment>
<evidence type="ECO:0000256" key="6">
    <source>
        <dbReference type="ARBA" id="ARBA00022927"/>
    </source>
</evidence>
<evidence type="ECO:0000256" key="5">
    <source>
        <dbReference type="ARBA" id="ARBA00022856"/>
    </source>
</evidence>
<dbReference type="GO" id="GO:0035673">
    <property type="term" value="F:oligopeptide transmembrane transporter activity"/>
    <property type="evidence" value="ECO:0007669"/>
    <property type="project" value="InterPro"/>
</dbReference>
<evidence type="ECO:0000256" key="3">
    <source>
        <dbReference type="ARBA" id="ARBA00022448"/>
    </source>
</evidence>
<dbReference type="Proteomes" id="UP000094336">
    <property type="component" value="Unassembled WGS sequence"/>
</dbReference>
<evidence type="ECO:0000256" key="8">
    <source>
        <dbReference type="ARBA" id="ARBA00023136"/>
    </source>
</evidence>
<feature type="transmembrane region" description="Helical" evidence="9">
    <location>
        <begin position="131"/>
        <end position="150"/>
    </location>
</feature>
<dbReference type="PANTHER" id="PTHR22601">
    <property type="entry name" value="ISP4 LIKE PROTEIN"/>
    <property type="match status" value="1"/>
</dbReference>
<feature type="transmembrane region" description="Helical" evidence="9">
    <location>
        <begin position="89"/>
        <end position="111"/>
    </location>
</feature>
<keyword evidence="3" id="KW-0813">Transport</keyword>
<dbReference type="GO" id="GO:0015031">
    <property type="term" value="P:protein transport"/>
    <property type="evidence" value="ECO:0007669"/>
    <property type="project" value="UniProtKB-KW"/>
</dbReference>
<sequence length="355" mass="41016">MLSEEVVSFKGEKGEYLEEWELEARLEAALIAFHSPYPEVRSVTDPYDDPTIPVETFRAYLFIFVWTMLTTGIYEFFRHRQSAISLPTNVVQMLMYPLGTLIAYLLPDWGFTIKGQRYTINPGPYTYKEQMFATICISAAGGAYASYSFFSLKLNLFYDFEWVSFGYQVLLILSTQFMGFGFAGIFRKICVYPVRAMWPTLLPTLALNRALMKDEKREVINGWKISRFNFFYIAFGGVFLYFWLPNYLFSALATFNWITWIAPNNFNLAAITGTFYGMGINPIATFDWNYIDGMSLLVVPWYSNVNQYIGMVIATLLVIAIYWSNHLWSGYLPINTNTLYTNTGEPFRVTEILTN</sequence>
<accession>A0A1E3QYA3</accession>
<feature type="transmembrane region" description="Helical" evidence="9">
    <location>
        <begin position="231"/>
        <end position="258"/>
    </location>
</feature>
<keyword evidence="5" id="KW-0571">Peptide transport</keyword>
<evidence type="ECO:0000256" key="4">
    <source>
        <dbReference type="ARBA" id="ARBA00022692"/>
    </source>
</evidence>
<protein>
    <recommendedName>
        <fullName evidence="12">OPT family small oligopeptide transporter</fullName>
    </recommendedName>
</protein>
<dbReference type="InterPro" id="IPR004648">
    <property type="entry name" value="Oligpept_transpt"/>
</dbReference>
<keyword evidence="8 9" id="KW-0472">Membrane</keyword>
<feature type="transmembrane region" description="Helical" evidence="9">
    <location>
        <begin position="57"/>
        <end position="77"/>
    </location>
</feature>
<dbReference type="AlphaFoldDB" id="A0A1E3QYA3"/>
<evidence type="ECO:0000256" key="9">
    <source>
        <dbReference type="SAM" id="Phobius"/>
    </source>
</evidence>
<evidence type="ECO:0000313" key="11">
    <source>
        <dbReference type="Proteomes" id="UP000094336"/>
    </source>
</evidence>
<proteinExistence type="inferred from homology"/>
<feature type="transmembrane region" description="Helical" evidence="9">
    <location>
        <begin position="305"/>
        <end position="323"/>
    </location>
</feature>
<evidence type="ECO:0000256" key="1">
    <source>
        <dbReference type="ARBA" id="ARBA00004141"/>
    </source>
</evidence>
<evidence type="ECO:0000256" key="2">
    <source>
        <dbReference type="ARBA" id="ARBA00008807"/>
    </source>
</evidence>
<dbReference type="InterPro" id="IPR004813">
    <property type="entry name" value="OPT"/>
</dbReference>
<feature type="non-terminal residue" evidence="10">
    <location>
        <position position="355"/>
    </location>
</feature>
<dbReference type="GeneID" id="30150097"/>
<keyword evidence="7 9" id="KW-1133">Transmembrane helix</keyword>
<keyword evidence="11" id="KW-1185">Reference proteome</keyword>